<name>A0A4Q8LDC1_9GAMM</name>
<protein>
    <recommendedName>
        <fullName evidence="5">CopL family metal-binding regulatory protein</fullName>
    </recommendedName>
</protein>
<dbReference type="NCBIfam" id="NF033807">
    <property type="entry name" value="CopL_fam"/>
    <property type="match status" value="1"/>
</dbReference>
<dbReference type="InterPro" id="IPR048034">
    <property type="entry name" value="CopL-like"/>
</dbReference>
<dbReference type="EMBL" id="SHMC01000002">
    <property type="protein sequence ID" value="TAA26904.1"/>
    <property type="molecule type" value="Genomic_DNA"/>
</dbReference>
<accession>A0A4Q8LDC1</accession>
<dbReference type="AlphaFoldDB" id="A0A4Q8LDC1"/>
<feature type="chain" id="PRO_5020606238" description="CopL family metal-binding regulatory protein" evidence="2">
    <location>
        <begin position="25"/>
        <end position="144"/>
    </location>
</feature>
<keyword evidence="2" id="KW-0732">Signal</keyword>
<reference evidence="3 4" key="1">
    <citation type="submission" date="2019-02" db="EMBL/GenBank/DDBJ databases">
        <title>WGS of Pseudoxanthomonas species novum from clinical isolates.</title>
        <authorList>
            <person name="Bernier A.-M."/>
            <person name="Bernard K."/>
            <person name="Vachon A."/>
        </authorList>
    </citation>
    <scope>NUCLEOTIDE SEQUENCE [LARGE SCALE GENOMIC DNA]</scope>
    <source>
        <strain evidence="3 4">NML171200</strain>
    </source>
</reference>
<organism evidence="3 4">
    <name type="scientific">Pseudoxanthomonas winnipegensis</name>
    <dbReference type="NCBI Taxonomy" id="2480810"/>
    <lineage>
        <taxon>Bacteria</taxon>
        <taxon>Pseudomonadati</taxon>
        <taxon>Pseudomonadota</taxon>
        <taxon>Gammaproteobacteria</taxon>
        <taxon>Lysobacterales</taxon>
        <taxon>Lysobacteraceae</taxon>
        <taxon>Pseudoxanthomonas</taxon>
    </lineage>
</organism>
<evidence type="ECO:0000256" key="1">
    <source>
        <dbReference type="SAM" id="MobiDB-lite"/>
    </source>
</evidence>
<sequence length="144" mass="14757">MSLPSALLRLLLCTILLLNGAGDAAARAWAQAAANAHGPVASSASHGHDAHASMHHRPGHAQADCQMHLRAAPACGQAMEGAHQQHGEHCCASSECHCAAASQVIVPALPTLVHPHAPASRTLAFDASTRGAPAVPPLIRPPIR</sequence>
<feature type="region of interest" description="Disordered" evidence="1">
    <location>
        <begin position="40"/>
        <end position="62"/>
    </location>
</feature>
<evidence type="ECO:0000256" key="2">
    <source>
        <dbReference type="SAM" id="SignalP"/>
    </source>
</evidence>
<evidence type="ECO:0008006" key="5">
    <source>
        <dbReference type="Google" id="ProtNLM"/>
    </source>
</evidence>
<proteinExistence type="predicted"/>
<dbReference type="Proteomes" id="UP000292627">
    <property type="component" value="Unassembled WGS sequence"/>
</dbReference>
<evidence type="ECO:0000313" key="4">
    <source>
        <dbReference type="Proteomes" id="UP000292627"/>
    </source>
</evidence>
<comment type="caution">
    <text evidence="3">The sequence shown here is derived from an EMBL/GenBank/DDBJ whole genome shotgun (WGS) entry which is preliminary data.</text>
</comment>
<dbReference type="OrthoDB" id="9953808at2"/>
<dbReference type="RefSeq" id="WP_130550755.1">
    <property type="nucleotide sequence ID" value="NZ_SHMC01000002.1"/>
</dbReference>
<evidence type="ECO:0000313" key="3">
    <source>
        <dbReference type="EMBL" id="TAA26904.1"/>
    </source>
</evidence>
<feature type="signal peptide" evidence="2">
    <location>
        <begin position="1"/>
        <end position="24"/>
    </location>
</feature>
<gene>
    <name evidence="3" type="ORF">EA660_06735</name>
</gene>